<evidence type="ECO:0000313" key="4">
    <source>
        <dbReference type="Proteomes" id="UP000224317"/>
    </source>
</evidence>
<organism evidence="3 4">
    <name type="scientific">Pseudobutyrivibrio ruminis</name>
    <dbReference type="NCBI Taxonomy" id="46206"/>
    <lineage>
        <taxon>Bacteria</taxon>
        <taxon>Bacillati</taxon>
        <taxon>Bacillota</taxon>
        <taxon>Clostridia</taxon>
        <taxon>Lachnospirales</taxon>
        <taxon>Lachnospiraceae</taxon>
        <taxon>Pseudobutyrivibrio</taxon>
    </lineage>
</organism>
<feature type="domain" description="DUF676" evidence="2">
    <location>
        <begin position="173"/>
        <end position="260"/>
    </location>
</feature>
<proteinExistence type="predicted"/>
<feature type="transmembrane region" description="Helical" evidence="1">
    <location>
        <begin position="14"/>
        <end position="35"/>
    </location>
</feature>
<evidence type="ECO:0000313" key="3">
    <source>
        <dbReference type="EMBL" id="PHU40067.1"/>
    </source>
</evidence>
<evidence type="ECO:0000259" key="2">
    <source>
        <dbReference type="Pfam" id="PF05057"/>
    </source>
</evidence>
<keyword evidence="1" id="KW-0472">Membrane</keyword>
<dbReference type="InterPro" id="IPR007751">
    <property type="entry name" value="DUF676_lipase-like"/>
</dbReference>
<sequence>MYELEKEKKRLSKLWLGCLIVVVFLFSCAISIYYVAQEIIRQEVAWYIEAAHIIMLVLVLSVVFWIGIYYLYRYSVQLGLRWRIIGAICGWIPGINLIALGILLTISFREYFFEKKKIKVNEYRLIDRICDTKYPILMVHGVFFRDYRYLNYWGRIPEQLEINGAKVFYGYQQSAASVKECGKELADRIKEICKETGLDKVNIIAHSKGGLDSRFALTIGDTASHVASLTTINTPHRGCVFADYLLDNIGEKTQKSLAKAYNSTLRKLGDYNPDFLAAVYDLTASSCEKFNTECKNVPGVYYQSVGSKMNVARGGRFPLNFSTHLVKYFDGSNDGLVGEKSCQWGDNFQFLTVKGKRGISHGDVIDLNRENISEFDVREFYVQLVANLKNKGF</sequence>
<dbReference type="SUPFAM" id="SSF53474">
    <property type="entry name" value="alpha/beta-Hydrolases"/>
    <property type="match status" value="1"/>
</dbReference>
<dbReference type="AlphaFoldDB" id="A0A2G3EA10"/>
<gene>
    <name evidence="3" type="ORF">CSX00_09195</name>
</gene>
<dbReference type="Pfam" id="PF05057">
    <property type="entry name" value="DUF676"/>
    <property type="match status" value="1"/>
</dbReference>
<dbReference type="Gene3D" id="3.40.50.1820">
    <property type="entry name" value="alpha/beta hydrolase"/>
    <property type="match status" value="1"/>
</dbReference>
<keyword evidence="1" id="KW-1133">Transmembrane helix</keyword>
<dbReference type="PROSITE" id="PS51257">
    <property type="entry name" value="PROKAR_LIPOPROTEIN"/>
    <property type="match status" value="1"/>
</dbReference>
<comment type="caution">
    <text evidence="3">The sequence shown here is derived from an EMBL/GenBank/DDBJ whole genome shotgun (WGS) entry which is preliminary data.</text>
</comment>
<protein>
    <submittedName>
        <fullName evidence="3">Triacylglycerol lipase</fullName>
    </submittedName>
</protein>
<evidence type="ECO:0000256" key="1">
    <source>
        <dbReference type="SAM" id="Phobius"/>
    </source>
</evidence>
<accession>A0A2G3EA10</accession>
<name>A0A2G3EA10_9FIRM</name>
<reference evidence="3" key="1">
    <citation type="submission" date="2017-10" db="EMBL/GenBank/DDBJ databases">
        <title>Resolving the taxonomy of Roseburia spp., Eubacterium rectale and Agathobacter spp. through phylogenomic analysis.</title>
        <authorList>
            <person name="Sheridan P.O."/>
            <person name="Walker A.W."/>
            <person name="Duncan S.H."/>
            <person name="Scott K.P."/>
            <person name="Toole P.W.O."/>
            <person name="Luis P."/>
            <person name="Flint H.J."/>
        </authorList>
    </citation>
    <scope>NUCLEOTIDE SEQUENCE [LARGE SCALE GENOMIC DNA]</scope>
    <source>
        <strain evidence="3">JK10</strain>
    </source>
</reference>
<feature type="transmembrane region" description="Helical" evidence="1">
    <location>
        <begin position="47"/>
        <end position="72"/>
    </location>
</feature>
<dbReference type="InterPro" id="IPR029058">
    <property type="entry name" value="AB_hydrolase_fold"/>
</dbReference>
<dbReference type="Proteomes" id="UP000224317">
    <property type="component" value="Unassembled WGS sequence"/>
</dbReference>
<keyword evidence="1" id="KW-0812">Transmembrane</keyword>
<dbReference type="RefSeq" id="WP_099413481.1">
    <property type="nucleotide sequence ID" value="NZ_PDYH01000033.1"/>
</dbReference>
<feature type="transmembrane region" description="Helical" evidence="1">
    <location>
        <begin position="84"/>
        <end position="108"/>
    </location>
</feature>
<keyword evidence="4" id="KW-1185">Reference proteome</keyword>
<dbReference type="EMBL" id="PDYH01000033">
    <property type="protein sequence ID" value="PHU40067.1"/>
    <property type="molecule type" value="Genomic_DNA"/>
</dbReference>